<name>A0ACA9QWN0_9GLOM</name>
<sequence>MSVKGKATCFVALLTLVALGKQILSLVLSLPSSLYTTPRTPSLLQATLPENAFGALEARFGQPTRPRTHAHAED</sequence>
<dbReference type="Proteomes" id="UP000789525">
    <property type="component" value="Unassembled WGS sequence"/>
</dbReference>
<accession>A0ACA9QWN0</accession>
<gene>
    <name evidence="1" type="ORF">ACOLOM_LOCUS13519</name>
</gene>
<evidence type="ECO:0000313" key="2">
    <source>
        <dbReference type="Proteomes" id="UP000789525"/>
    </source>
</evidence>
<evidence type="ECO:0000313" key="1">
    <source>
        <dbReference type="EMBL" id="CAG8767164.1"/>
    </source>
</evidence>
<keyword evidence="2" id="KW-1185">Reference proteome</keyword>
<reference evidence="1" key="1">
    <citation type="submission" date="2021-06" db="EMBL/GenBank/DDBJ databases">
        <authorList>
            <person name="Kallberg Y."/>
            <person name="Tangrot J."/>
            <person name="Rosling A."/>
        </authorList>
    </citation>
    <scope>NUCLEOTIDE SEQUENCE</scope>
    <source>
        <strain evidence="1">CL356</strain>
    </source>
</reference>
<comment type="caution">
    <text evidence="1">The sequence shown here is derived from an EMBL/GenBank/DDBJ whole genome shotgun (WGS) entry which is preliminary data.</text>
</comment>
<organism evidence="1 2">
    <name type="scientific">Acaulospora colombiana</name>
    <dbReference type="NCBI Taxonomy" id="27376"/>
    <lineage>
        <taxon>Eukaryota</taxon>
        <taxon>Fungi</taxon>
        <taxon>Fungi incertae sedis</taxon>
        <taxon>Mucoromycota</taxon>
        <taxon>Glomeromycotina</taxon>
        <taxon>Glomeromycetes</taxon>
        <taxon>Diversisporales</taxon>
        <taxon>Acaulosporaceae</taxon>
        <taxon>Acaulospora</taxon>
    </lineage>
</organism>
<dbReference type="EMBL" id="CAJVPT010062575">
    <property type="protein sequence ID" value="CAG8767164.1"/>
    <property type="molecule type" value="Genomic_DNA"/>
</dbReference>
<protein>
    <submittedName>
        <fullName evidence="1">13055_t:CDS:1</fullName>
    </submittedName>
</protein>
<proteinExistence type="predicted"/>